<evidence type="ECO:0000256" key="1">
    <source>
        <dbReference type="ARBA" id="ARBA00006420"/>
    </source>
</evidence>
<dbReference type="Gene3D" id="3.30.300.130">
    <property type="entry name" value="Fe-S cluster assembly (FSCA)"/>
    <property type="match status" value="1"/>
</dbReference>
<dbReference type="GO" id="GO:0051536">
    <property type="term" value="F:iron-sulfur cluster binding"/>
    <property type="evidence" value="ECO:0007669"/>
    <property type="project" value="InterPro"/>
</dbReference>
<dbReference type="InterPro" id="IPR034904">
    <property type="entry name" value="FSCA_dom_sf"/>
</dbReference>
<dbReference type="SUPFAM" id="SSF117916">
    <property type="entry name" value="Fe-S cluster assembly (FSCA) domain-like"/>
    <property type="match status" value="1"/>
</dbReference>
<comment type="similarity">
    <text evidence="1">Belongs to the NifU family.</text>
</comment>
<dbReference type="PANTHER" id="PTHR11178">
    <property type="entry name" value="IRON-SULFUR CLUSTER SCAFFOLD PROTEIN NFU-RELATED"/>
    <property type="match status" value="1"/>
</dbReference>
<accession>A0A831PJ93</accession>
<dbReference type="PANTHER" id="PTHR11178:SF25">
    <property type="entry name" value="NIFU-LIKE PROTEIN 3, CHLOROPLASTIC"/>
    <property type="match status" value="1"/>
</dbReference>
<dbReference type="InterPro" id="IPR001075">
    <property type="entry name" value="NIF_FeS_clus_asmbl_NifU_C"/>
</dbReference>
<dbReference type="FunFam" id="3.30.300.130:FF:000003">
    <property type="entry name" value="NifU-like protein 3, chloroplastic"/>
    <property type="match status" value="1"/>
</dbReference>
<evidence type="ECO:0000313" key="3">
    <source>
        <dbReference type="EMBL" id="HDR46176.1"/>
    </source>
</evidence>
<organism evidence="3">
    <name type="scientific">Geoalkalibacter subterraneus</name>
    <dbReference type="NCBI Taxonomy" id="483547"/>
    <lineage>
        <taxon>Bacteria</taxon>
        <taxon>Pseudomonadati</taxon>
        <taxon>Thermodesulfobacteriota</taxon>
        <taxon>Desulfuromonadia</taxon>
        <taxon>Desulfuromonadales</taxon>
        <taxon>Geoalkalibacteraceae</taxon>
        <taxon>Geoalkalibacter</taxon>
    </lineage>
</organism>
<dbReference type="GO" id="GO:0005198">
    <property type="term" value="F:structural molecule activity"/>
    <property type="evidence" value="ECO:0007669"/>
    <property type="project" value="UniProtKB-ARBA"/>
</dbReference>
<dbReference type="GO" id="GO:0016226">
    <property type="term" value="P:iron-sulfur cluster assembly"/>
    <property type="evidence" value="ECO:0007669"/>
    <property type="project" value="InterPro"/>
</dbReference>
<gene>
    <name evidence="3" type="ORF">ENN94_00580</name>
</gene>
<evidence type="ECO:0000259" key="2">
    <source>
        <dbReference type="Pfam" id="PF01106"/>
    </source>
</evidence>
<dbReference type="GO" id="GO:0005506">
    <property type="term" value="F:iron ion binding"/>
    <property type="evidence" value="ECO:0007669"/>
    <property type="project" value="InterPro"/>
</dbReference>
<reference evidence="3" key="1">
    <citation type="journal article" date="2020" name="mSystems">
        <title>Genome- and Community-Level Interaction Insights into Carbon Utilization and Element Cycling Functions of Hydrothermarchaeota in Hydrothermal Sediment.</title>
        <authorList>
            <person name="Zhou Z."/>
            <person name="Liu Y."/>
            <person name="Xu W."/>
            <person name="Pan J."/>
            <person name="Luo Z.H."/>
            <person name="Li M."/>
        </authorList>
    </citation>
    <scope>NUCLEOTIDE SEQUENCE [LARGE SCALE GENOMIC DNA]</scope>
    <source>
        <strain evidence="3">SpSt-1220</strain>
    </source>
</reference>
<proteinExistence type="inferred from homology"/>
<name>A0A831PJ93_9BACT</name>
<protein>
    <submittedName>
        <fullName evidence="3">NifU family protein</fullName>
    </submittedName>
</protein>
<feature type="domain" description="NIF system FeS cluster assembly NifU C-terminal" evidence="2">
    <location>
        <begin position="5"/>
        <end position="71"/>
    </location>
</feature>
<dbReference type="AlphaFoldDB" id="A0A831PJ93"/>
<sequence>MKEQVEKVLDEVRPALQADGGDVELVEVGDNGIVKVRLTGACGSCPMSTMTLKMGIEKTLKEKIPGVKEVVQV</sequence>
<comment type="caution">
    <text evidence="3">The sequence shown here is derived from an EMBL/GenBank/DDBJ whole genome shotgun (WGS) entry which is preliminary data.</text>
</comment>
<dbReference type="Proteomes" id="UP000886162">
    <property type="component" value="Unassembled WGS sequence"/>
</dbReference>
<dbReference type="Pfam" id="PF01106">
    <property type="entry name" value="NifU"/>
    <property type="match status" value="1"/>
</dbReference>
<dbReference type="EMBL" id="DSDO01000041">
    <property type="protein sequence ID" value="HDR46176.1"/>
    <property type="molecule type" value="Genomic_DNA"/>
</dbReference>